<dbReference type="SUPFAM" id="SSF48371">
    <property type="entry name" value="ARM repeat"/>
    <property type="match status" value="1"/>
</dbReference>
<comment type="similarity">
    <text evidence="1">Belongs to the sulfatase family.</text>
</comment>
<evidence type="ECO:0000259" key="4">
    <source>
        <dbReference type="Pfam" id="PF00884"/>
    </source>
</evidence>
<evidence type="ECO:0000256" key="2">
    <source>
        <dbReference type="ARBA" id="ARBA00022801"/>
    </source>
</evidence>
<dbReference type="InterPro" id="IPR011989">
    <property type="entry name" value="ARM-like"/>
</dbReference>
<dbReference type="CDD" id="cd16027">
    <property type="entry name" value="SGSH"/>
    <property type="match status" value="1"/>
</dbReference>
<dbReference type="EMBL" id="ABCK01000030">
    <property type="protein sequence ID" value="EDM25407.1"/>
    <property type="molecule type" value="Genomic_DNA"/>
</dbReference>
<dbReference type="PANTHER" id="PTHR43751:SF1">
    <property type="entry name" value="SULFATASE ATSG-RELATED"/>
    <property type="match status" value="1"/>
</dbReference>
<dbReference type="Gene3D" id="3.40.720.10">
    <property type="entry name" value="Alkaline Phosphatase, subunit A"/>
    <property type="match status" value="1"/>
</dbReference>
<evidence type="ECO:0000256" key="1">
    <source>
        <dbReference type="ARBA" id="ARBA00008779"/>
    </source>
</evidence>
<dbReference type="Proteomes" id="UP000004947">
    <property type="component" value="Unassembled WGS sequence"/>
</dbReference>
<dbReference type="PANTHER" id="PTHR43751">
    <property type="entry name" value="SULFATASE"/>
    <property type="match status" value="1"/>
</dbReference>
<dbReference type="InterPro" id="IPR024607">
    <property type="entry name" value="Sulfatase_CS"/>
</dbReference>
<sequence length="626" mass="71311">MNKFYSVFLLLFGMITMGDTRPNILWLTSEDNSARWLGCYGNKFAITPNLDKLASEGFLYEKCFANAPVCAPSRSTWITGIHAISMGTHPMRSRYEIPHDKIKYYVDYLKEAGYYTTNCTKTDYNIGGRDDKECWDDPKSKFAWRNRPEGKPFFTVINTTSSHESRAFKADINKTNHDPANVELRKYHPDLPDIRKNYALYHDCIKTMDSDIGAALKALEEDGLADDTIVIYCSDHGGVMPRSKRFLYESGIHTPLIIRIPEKFKHLWPADKPGSRLNDLVSFIDMPKTWLSLADAKIPAEMQGKIFLGEQKEQRKLHFSFRGRMDERVDNVRAVHDGQFLYVKNYMPFSPVGQKIHYLWNMPASQAWEAHYKANKTDPISSRFFETRGYVEELYDSSNDPDNVNNIINSPEHASIVNKMRAGLKDWQVNIYDSGILPEGEVVKRAADNNMTIYEMVREPKLYDLSAYITAADIALASSSENLDKLIEYLNHSDSGVRYWGAGGLQILGKDAQSAKAQLKQALKDDSHSVRAMSAWALIKMGDKEEAYKCLEELVNNDSYAVLLALSVIDWMGDDAKPMLENIVNATFAEKYRPGLLNHVLKKHGLQAPKKDRSKTNGKKNKKKKK</sequence>
<dbReference type="STRING" id="313628.LNTAR_09746"/>
<dbReference type="Pfam" id="PF13646">
    <property type="entry name" value="HEAT_2"/>
    <property type="match status" value="1"/>
</dbReference>
<keyword evidence="2" id="KW-0378">Hydrolase</keyword>
<dbReference type="eggNOG" id="COG3119">
    <property type="taxonomic scope" value="Bacteria"/>
</dbReference>
<gene>
    <name evidence="5" type="ORF">LNTAR_09746</name>
</gene>
<reference evidence="5 6" key="1">
    <citation type="journal article" date="2010" name="J. Bacteriol.">
        <title>Genome sequence of Lentisphaera araneosa HTCC2155T, the type species of the order Lentisphaerales in the phylum Lentisphaerae.</title>
        <authorList>
            <person name="Thrash J.C."/>
            <person name="Cho J.C."/>
            <person name="Vergin K.L."/>
            <person name="Morris R.M."/>
            <person name="Giovannoni S.J."/>
        </authorList>
    </citation>
    <scope>NUCLEOTIDE SEQUENCE [LARGE SCALE GENOMIC DNA]</scope>
    <source>
        <strain evidence="5 6">HTCC2155</strain>
    </source>
</reference>
<dbReference type="InterPro" id="IPR017850">
    <property type="entry name" value="Alkaline_phosphatase_core_sf"/>
</dbReference>
<keyword evidence="6" id="KW-1185">Reference proteome</keyword>
<evidence type="ECO:0000256" key="3">
    <source>
        <dbReference type="SAM" id="MobiDB-lite"/>
    </source>
</evidence>
<accession>A6DSG2</accession>
<evidence type="ECO:0000313" key="6">
    <source>
        <dbReference type="Proteomes" id="UP000004947"/>
    </source>
</evidence>
<feature type="domain" description="Sulfatase N-terminal" evidence="4">
    <location>
        <begin position="22"/>
        <end position="295"/>
    </location>
</feature>
<dbReference type="eggNOG" id="COG1413">
    <property type="taxonomic scope" value="Bacteria"/>
</dbReference>
<protein>
    <submittedName>
        <fullName evidence="5">Probable sulfatase atsG</fullName>
    </submittedName>
</protein>
<dbReference type="InterPro" id="IPR016024">
    <property type="entry name" value="ARM-type_fold"/>
</dbReference>
<name>A6DSG2_9BACT</name>
<organism evidence="5 6">
    <name type="scientific">Lentisphaera araneosa HTCC2155</name>
    <dbReference type="NCBI Taxonomy" id="313628"/>
    <lineage>
        <taxon>Bacteria</taxon>
        <taxon>Pseudomonadati</taxon>
        <taxon>Lentisphaerota</taxon>
        <taxon>Lentisphaeria</taxon>
        <taxon>Lentisphaerales</taxon>
        <taxon>Lentisphaeraceae</taxon>
        <taxon>Lentisphaera</taxon>
    </lineage>
</organism>
<dbReference type="Gene3D" id="1.25.10.10">
    <property type="entry name" value="Leucine-rich Repeat Variant"/>
    <property type="match status" value="1"/>
</dbReference>
<dbReference type="RefSeq" id="WP_007280771.1">
    <property type="nucleotide sequence ID" value="NZ_ABCK01000030.1"/>
</dbReference>
<proteinExistence type="inferred from homology"/>
<comment type="caution">
    <text evidence="5">The sequence shown here is derived from an EMBL/GenBank/DDBJ whole genome shotgun (WGS) entry which is preliminary data.</text>
</comment>
<dbReference type="InterPro" id="IPR052701">
    <property type="entry name" value="GAG_Ulvan_Degrading_Sulfatases"/>
</dbReference>
<dbReference type="AlphaFoldDB" id="A6DSG2"/>
<evidence type="ECO:0000313" key="5">
    <source>
        <dbReference type="EMBL" id="EDM25407.1"/>
    </source>
</evidence>
<dbReference type="Pfam" id="PF00884">
    <property type="entry name" value="Sulfatase"/>
    <property type="match status" value="1"/>
</dbReference>
<dbReference type="SUPFAM" id="SSF53649">
    <property type="entry name" value="Alkaline phosphatase-like"/>
    <property type="match status" value="1"/>
</dbReference>
<dbReference type="OrthoDB" id="9763613at2"/>
<feature type="region of interest" description="Disordered" evidence="3">
    <location>
        <begin position="603"/>
        <end position="626"/>
    </location>
</feature>
<dbReference type="GO" id="GO:0016787">
    <property type="term" value="F:hydrolase activity"/>
    <property type="evidence" value="ECO:0007669"/>
    <property type="project" value="UniProtKB-KW"/>
</dbReference>
<feature type="compositionally biased region" description="Basic residues" evidence="3">
    <location>
        <begin position="616"/>
        <end position="626"/>
    </location>
</feature>
<dbReference type="PROSITE" id="PS00523">
    <property type="entry name" value="SULFATASE_1"/>
    <property type="match status" value="1"/>
</dbReference>
<dbReference type="InterPro" id="IPR000917">
    <property type="entry name" value="Sulfatase_N"/>
</dbReference>